<feature type="compositionally biased region" description="Basic residues" evidence="1">
    <location>
        <begin position="1"/>
        <end position="11"/>
    </location>
</feature>
<reference evidence="4" key="1">
    <citation type="journal article" date="2015" name="Nature">
        <title>Complex archaea that bridge the gap between prokaryotes and eukaryotes.</title>
        <authorList>
            <person name="Spang A."/>
            <person name="Saw J.H."/>
            <person name="Jorgensen S.L."/>
            <person name="Zaremba-Niedzwiedzka K."/>
            <person name="Martijn J."/>
            <person name="Lind A.E."/>
            <person name="van Eijk R."/>
            <person name="Schleper C."/>
            <person name="Guy L."/>
            <person name="Ettema T.J."/>
        </authorList>
    </citation>
    <scope>NUCLEOTIDE SEQUENCE</scope>
</reference>
<keyword evidence="2" id="KW-1133">Transmembrane helix</keyword>
<feature type="compositionally biased region" description="Basic residues" evidence="1">
    <location>
        <begin position="23"/>
        <end position="34"/>
    </location>
</feature>
<evidence type="ECO:0000256" key="2">
    <source>
        <dbReference type="SAM" id="Phobius"/>
    </source>
</evidence>
<organism evidence="4">
    <name type="scientific">marine sediment metagenome</name>
    <dbReference type="NCBI Taxonomy" id="412755"/>
    <lineage>
        <taxon>unclassified sequences</taxon>
        <taxon>metagenomes</taxon>
        <taxon>ecological metagenomes</taxon>
    </lineage>
</organism>
<dbReference type="AlphaFoldDB" id="A0A0F9WSA4"/>
<name>A0A0F9WSA4_9ZZZZ</name>
<dbReference type="EMBL" id="LAZR01000122">
    <property type="protein sequence ID" value="KKN89156.1"/>
    <property type="molecule type" value="Genomic_DNA"/>
</dbReference>
<keyword evidence="2" id="KW-0812">Transmembrane</keyword>
<feature type="domain" description="TadE-like" evidence="3">
    <location>
        <begin position="43"/>
        <end position="80"/>
    </location>
</feature>
<evidence type="ECO:0000259" key="3">
    <source>
        <dbReference type="Pfam" id="PF07811"/>
    </source>
</evidence>
<evidence type="ECO:0000313" key="4">
    <source>
        <dbReference type="EMBL" id="KKN89156.1"/>
    </source>
</evidence>
<sequence length="206" mass="21630">MRLFRSLHRQSKTADGPPDGAKGRRGNPGRGRAGKFRGATGAVAAVEFALIAPILLMLYMAGSEVAMAFTLNRKIQHTASTVNDLITQIPETTKAEIGAIFAVSSALVAPYDATKVAIKVTAVKINAEGGASVSWSQARGSTPDASGGPFQLPADLAALRSQSLLVASTTYQYLPFGGYGLTTPFEMGGTYYLRPRVGTDVICTDC</sequence>
<gene>
    <name evidence="4" type="ORF">LCGC14_0241540</name>
</gene>
<proteinExistence type="predicted"/>
<feature type="transmembrane region" description="Helical" evidence="2">
    <location>
        <begin position="39"/>
        <end position="61"/>
    </location>
</feature>
<protein>
    <recommendedName>
        <fullName evidence="3">TadE-like domain-containing protein</fullName>
    </recommendedName>
</protein>
<accession>A0A0F9WSA4</accession>
<feature type="region of interest" description="Disordered" evidence="1">
    <location>
        <begin position="1"/>
        <end position="34"/>
    </location>
</feature>
<evidence type="ECO:0000256" key="1">
    <source>
        <dbReference type="SAM" id="MobiDB-lite"/>
    </source>
</evidence>
<dbReference type="Pfam" id="PF07811">
    <property type="entry name" value="TadE"/>
    <property type="match status" value="1"/>
</dbReference>
<dbReference type="InterPro" id="IPR012495">
    <property type="entry name" value="TadE-like_dom"/>
</dbReference>
<comment type="caution">
    <text evidence="4">The sequence shown here is derived from an EMBL/GenBank/DDBJ whole genome shotgun (WGS) entry which is preliminary data.</text>
</comment>
<keyword evidence="2" id="KW-0472">Membrane</keyword>